<proteinExistence type="predicted"/>
<name>A0ABT0UGC2_9ACTN</name>
<evidence type="ECO:0000313" key="2">
    <source>
        <dbReference type="EMBL" id="MCM2387201.1"/>
    </source>
</evidence>
<keyword evidence="3" id="KW-1185">Reference proteome</keyword>
<sequence length="97" mass="9938">MYVWGGSGSGRDGGAGNGRASILGSANAAYRGADGSYVYRDANNLRHTVRAQDGGDNDPGSNGADGMWACRCTRRAGIPGALSQPPAPGISPVRRCR</sequence>
<accession>A0ABT0UGC2</accession>
<comment type="caution">
    <text evidence="2">The sequence shown here is derived from an EMBL/GenBank/DDBJ whole genome shotgun (WGS) entry which is preliminary data.</text>
</comment>
<gene>
    <name evidence="2" type="ORF">NBG84_02545</name>
</gene>
<organism evidence="2 3">
    <name type="scientific">Streptomyces albipurpureus</name>
    <dbReference type="NCBI Taxonomy" id="2897419"/>
    <lineage>
        <taxon>Bacteria</taxon>
        <taxon>Bacillati</taxon>
        <taxon>Actinomycetota</taxon>
        <taxon>Actinomycetes</taxon>
        <taxon>Kitasatosporales</taxon>
        <taxon>Streptomycetaceae</taxon>
        <taxon>Streptomyces</taxon>
    </lineage>
</organism>
<reference evidence="2" key="1">
    <citation type="submission" date="2022-06" db="EMBL/GenBank/DDBJ databases">
        <title>Genome public.</title>
        <authorList>
            <person name="Sun Q."/>
        </authorList>
    </citation>
    <scope>NUCLEOTIDE SEQUENCE</scope>
    <source>
        <strain evidence="2">CWNU-1</strain>
    </source>
</reference>
<evidence type="ECO:0000313" key="3">
    <source>
        <dbReference type="Proteomes" id="UP001431429"/>
    </source>
</evidence>
<dbReference type="EMBL" id="JAMQAW010000002">
    <property type="protein sequence ID" value="MCM2387201.1"/>
    <property type="molecule type" value="Genomic_DNA"/>
</dbReference>
<protein>
    <submittedName>
        <fullName evidence="2">Uncharacterized protein</fullName>
    </submittedName>
</protein>
<dbReference type="RefSeq" id="WP_250917552.1">
    <property type="nucleotide sequence ID" value="NZ_JAMQAW010000002.1"/>
</dbReference>
<feature type="region of interest" description="Disordered" evidence="1">
    <location>
        <begin position="78"/>
        <end position="97"/>
    </location>
</feature>
<evidence type="ECO:0000256" key="1">
    <source>
        <dbReference type="SAM" id="MobiDB-lite"/>
    </source>
</evidence>
<dbReference type="Proteomes" id="UP001431429">
    <property type="component" value="Unassembled WGS sequence"/>
</dbReference>